<accession>A0ABY2TNM0</accession>
<name>A0ABY2TNM0_9SPIR</name>
<comment type="caution">
    <text evidence="1">The sequence shown here is derived from an EMBL/GenBank/DDBJ whole genome shotgun (WGS) entry which is preliminary data.</text>
</comment>
<gene>
    <name evidence="1" type="ORF">EZH24_10300</name>
</gene>
<organism evidence="1 2">
    <name type="scientific">Brachyspira catarrhinii</name>
    <dbReference type="NCBI Taxonomy" id="2528966"/>
    <lineage>
        <taxon>Bacteria</taxon>
        <taxon>Pseudomonadati</taxon>
        <taxon>Spirochaetota</taxon>
        <taxon>Spirochaetia</taxon>
        <taxon>Brachyspirales</taxon>
        <taxon>Brachyspiraceae</taxon>
        <taxon>Brachyspira</taxon>
    </lineage>
</organism>
<reference evidence="1 2" key="1">
    <citation type="journal article" date="2019" name="Anaerobe">
        <title>Brachyspira catarrhinii sp. nov., an anaerobic intestinal spirochaete isolated from vervet monkeys may have been misidentified as Brachyspira aalborgi in previous studies.</title>
        <authorList>
            <person name="Phillips N.D."/>
            <person name="La T."/>
            <person name="Hampson D.J."/>
        </authorList>
    </citation>
    <scope>NUCLEOTIDE SEQUENCE [LARGE SCALE GENOMIC DNA]</scope>
    <source>
        <strain evidence="1 2">Z12</strain>
    </source>
</reference>
<dbReference type="EMBL" id="SJDU01000345">
    <property type="protein sequence ID" value="TKZ30688.1"/>
    <property type="molecule type" value="Genomic_DNA"/>
</dbReference>
<protein>
    <submittedName>
        <fullName evidence="1">Uncharacterized protein</fullName>
    </submittedName>
</protein>
<evidence type="ECO:0000313" key="2">
    <source>
        <dbReference type="Proteomes" id="UP000310168"/>
    </source>
</evidence>
<evidence type="ECO:0000313" key="1">
    <source>
        <dbReference type="EMBL" id="TKZ30688.1"/>
    </source>
</evidence>
<proteinExistence type="predicted"/>
<keyword evidence="2" id="KW-1185">Reference proteome</keyword>
<sequence>MTINSISNNTAIRLQKPNIETQTAKPVQNINNNANQNSSLSPLSSRYTYAIGRDGKRYILQLRIDIASVRAFSALA</sequence>
<dbReference type="RefSeq" id="WP_137999047.1">
    <property type="nucleotide sequence ID" value="NZ_SJDU01000345.1"/>
</dbReference>
<dbReference type="Proteomes" id="UP000310168">
    <property type="component" value="Unassembled WGS sequence"/>
</dbReference>